<gene>
    <name evidence="10" type="ORF">theurythT_11580</name>
</gene>
<comment type="caution">
    <text evidence="10">The sequence shown here is derived from an EMBL/GenBank/DDBJ whole genome shotgun (WGS) entry which is preliminary data.</text>
</comment>
<evidence type="ECO:0000259" key="9">
    <source>
        <dbReference type="Pfam" id="PF26002"/>
    </source>
</evidence>
<evidence type="ECO:0000256" key="5">
    <source>
        <dbReference type="ARBA" id="ARBA00022989"/>
    </source>
</evidence>
<evidence type="ECO:0000256" key="3">
    <source>
        <dbReference type="ARBA" id="ARBA00022448"/>
    </source>
</evidence>
<protein>
    <submittedName>
        <fullName evidence="10">Toxin secretion, membrane fusion protein</fullName>
    </submittedName>
</protein>
<evidence type="ECO:0000256" key="7">
    <source>
        <dbReference type="SAM" id="Coils"/>
    </source>
</evidence>
<organism evidence="10 11">
    <name type="scientific">Thalassotalea eurytherma</name>
    <dbReference type="NCBI Taxonomy" id="1144278"/>
    <lineage>
        <taxon>Bacteria</taxon>
        <taxon>Pseudomonadati</taxon>
        <taxon>Pseudomonadota</taxon>
        <taxon>Gammaproteobacteria</taxon>
        <taxon>Alteromonadales</taxon>
        <taxon>Colwelliaceae</taxon>
        <taxon>Thalassotalea</taxon>
    </lineage>
</organism>
<keyword evidence="6 8" id="KW-0472">Membrane</keyword>
<proteinExistence type="inferred from homology"/>
<dbReference type="InterPro" id="IPR050739">
    <property type="entry name" value="MFP"/>
</dbReference>
<accession>A0ABQ6H4C3</accession>
<evidence type="ECO:0000313" key="11">
    <source>
        <dbReference type="Proteomes" id="UP001157133"/>
    </source>
</evidence>
<comment type="similarity">
    <text evidence="2">Belongs to the membrane fusion protein (MFP) (TC 8.A.1) family.</text>
</comment>
<dbReference type="RefSeq" id="WP_284207046.1">
    <property type="nucleotide sequence ID" value="NZ_BSSU01000005.1"/>
</dbReference>
<dbReference type="InterPro" id="IPR058982">
    <property type="entry name" value="Beta-barrel_AprE"/>
</dbReference>
<dbReference type="PRINTS" id="PR01490">
    <property type="entry name" value="RTXTOXIND"/>
</dbReference>
<dbReference type="EMBL" id="BSSU01000005">
    <property type="protein sequence ID" value="GLX81706.1"/>
    <property type="molecule type" value="Genomic_DNA"/>
</dbReference>
<name>A0ABQ6H4C3_9GAMM</name>
<dbReference type="PANTHER" id="PTHR30386">
    <property type="entry name" value="MEMBRANE FUSION SUBUNIT OF EMRAB-TOLC MULTIDRUG EFFLUX PUMP"/>
    <property type="match status" value="1"/>
</dbReference>
<keyword evidence="5 8" id="KW-1133">Transmembrane helix</keyword>
<evidence type="ECO:0000256" key="2">
    <source>
        <dbReference type="ARBA" id="ARBA00009477"/>
    </source>
</evidence>
<feature type="coiled-coil region" evidence="7">
    <location>
        <begin position="164"/>
        <end position="212"/>
    </location>
</feature>
<dbReference type="InterPro" id="IPR006144">
    <property type="entry name" value="Secretion_HlyD_CS"/>
</dbReference>
<dbReference type="Gene3D" id="2.40.50.100">
    <property type="match status" value="1"/>
</dbReference>
<dbReference type="PANTHER" id="PTHR30386:SF28">
    <property type="entry name" value="EXPORTED PROTEIN"/>
    <property type="match status" value="1"/>
</dbReference>
<sequence length="418" mass="46990">MTLFRQEAINHQSQRLTGAITLTQPMSIKLTVTLLVVITVSIILFLLNAEYSRKETVRGFLMPNKGVIKSFAPRGGTIEKLWVKEGDHVEEGAALVTIVIHQTNADGQSLGSQLISRVQQQLDLVNNQIAQHKQLERTELTNLKSREKAIAKEQTALSIQATLAQDKLALLQSQQENLNLLNKNGYASTFEAQRYQQAILDAQQDNQRIQRLLVLADNQVAQINHDRRNIPHQYTLQVNSLLRQKAELENQLAQYKNQHRYTVTASHAGTVTGIQVLQGETLSSSKSHATPLLHILPAGSELIAEILLPTRSAGFITLGQETRLRFDAFPYQRFGFIKSEITRVDRALISPNEVSLPIQLQEPVYRLQANLSQQQVNAYGKAFPLKSGMLLQADIMLEKRSLIEWLLEPIYSLKGRIS</sequence>
<evidence type="ECO:0000256" key="6">
    <source>
        <dbReference type="ARBA" id="ARBA00023136"/>
    </source>
</evidence>
<reference evidence="10 11" key="1">
    <citation type="submission" date="2023-03" db="EMBL/GenBank/DDBJ databases">
        <title>Draft genome sequence of Thalassotalea eurytherma JCM 18482T.</title>
        <authorList>
            <person name="Sawabe T."/>
        </authorList>
    </citation>
    <scope>NUCLEOTIDE SEQUENCE [LARGE SCALE GENOMIC DNA]</scope>
    <source>
        <strain evidence="10 11">JCM 18482</strain>
    </source>
</reference>
<evidence type="ECO:0000256" key="1">
    <source>
        <dbReference type="ARBA" id="ARBA00004167"/>
    </source>
</evidence>
<keyword evidence="3" id="KW-0813">Transport</keyword>
<keyword evidence="7" id="KW-0175">Coiled coil</keyword>
<dbReference type="PROSITE" id="PS00543">
    <property type="entry name" value="HLYD_FAMILY"/>
    <property type="match status" value="1"/>
</dbReference>
<evidence type="ECO:0000256" key="8">
    <source>
        <dbReference type="SAM" id="Phobius"/>
    </source>
</evidence>
<keyword evidence="11" id="KW-1185">Reference proteome</keyword>
<comment type="subcellular location">
    <subcellularLocation>
        <location evidence="1">Membrane</location>
        <topology evidence="1">Single-pass membrane protein</topology>
    </subcellularLocation>
</comment>
<feature type="transmembrane region" description="Helical" evidence="8">
    <location>
        <begin position="30"/>
        <end position="49"/>
    </location>
</feature>
<keyword evidence="4 8" id="KW-0812">Transmembrane</keyword>
<dbReference type="Pfam" id="PF26002">
    <property type="entry name" value="Beta-barrel_AprE"/>
    <property type="match status" value="1"/>
</dbReference>
<evidence type="ECO:0000256" key="4">
    <source>
        <dbReference type="ARBA" id="ARBA00022692"/>
    </source>
</evidence>
<dbReference type="Proteomes" id="UP001157133">
    <property type="component" value="Unassembled WGS sequence"/>
</dbReference>
<evidence type="ECO:0000313" key="10">
    <source>
        <dbReference type="EMBL" id="GLX81706.1"/>
    </source>
</evidence>
<feature type="domain" description="AprE-like beta-barrel" evidence="9">
    <location>
        <begin position="302"/>
        <end position="396"/>
    </location>
</feature>